<dbReference type="Pfam" id="PF04397">
    <property type="entry name" value="LytTR"/>
    <property type="match status" value="1"/>
</dbReference>
<gene>
    <name evidence="10" type="ORF">NSA47_05750</name>
</gene>
<keyword evidence="11" id="KW-1185">Reference proteome</keyword>
<dbReference type="PROSITE" id="PS50110">
    <property type="entry name" value="RESPONSE_REGULATORY"/>
    <property type="match status" value="1"/>
</dbReference>
<comment type="caution">
    <text evidence="10">The sequence shown here is derived from an EMBL/GenBank/DDBJ whole genome shotgun (WGS) entry which is preliminary data.</text>
</comment>
<dbReference type="EMBL" id="JANKAS010000004">
    <property type="protein sequence ID" value="MCR1898494.1"/>
    <property type="molecule type" value="Genomic_DNA"/>
</dbReference>
<dbReference type="PANTHER" id="PTHR37299:SF3">
    <property type="entry name" value="STAGE 0 SPORULATION PROTEIN A HOMOLOG"/>
    <property type="match status" value="1"/>
</dbReference>
<dbReference type="InterPro" id="IPR046947">
    <property type="entry name" value="LytR-like"/>
</dbReference>
<evidence type="ECO:0000256" key="3">
    <source>
        <dbReference type="ARBA" id="ARBA00023012"/>
    </source>
</evidence>
<sequence>MFQIAICDDEQLICSQIEDIILDYQKLINEKIEIEIFYSGEELYRYMEKGHYFDLIFLDIELKEINGVKVGRKIREEMDDQTVQIVYVSGRDSYYRDLFEVRPMHFLSKPIDRDKVIKDIELAMKLTDKLDGTFNYKKGHIYYKIPFKNIIYFESLGREIKMVSTQGEELFYGKLKDVYHEVAKHHFLYIHKSYIVNYAHVTIFKYDEVTMSNTICLPISQSRRTAIRELQLEFEKSGLYQWA</sequence>
<evidence type="ECO:0000259" key="9">
    <source>
        <dbReference type="PROSITE" id="PS50930"/>
    </source>
</evidence>
<keyword evidence="10" id="KW-0238">DNA-binding</keyword>
<feature type="modified residue" description="4-aspartylphosphate" evidence="7">
    <location>
        <position position="59"/>
    </location>
</feature>
<dbReference type="Gene3D" id="3.40.50.2300">
    <property type="match status" value="1"/>
</dbReference>
<dbReference type="SUPFAM" id="SSF52172">
    <property type="entry name" value="CheY-like"/>
    <property type="match status" value="1"/>
</dbReference>
<dbReference type="SMART" id="SM00850">
    <property type="entry name" value="LytTR"/>
    <property type="match status" value="1"/>
</dbReference>
<dbReference type="Pfam" id="PF00072">
    <property type="entry name" value="Response_reg"/>
    <property type="match status" value="1"/>
</dbReference>
<evidence type="ECO:0000256" key="2">
    <source>
        <dbReference type="ARBA" id="ARBA00022490"/>
    </source>
</evidence>
<dbReference type="AlphaFoldDB" id="A0AAE3HFH4"/>
<dbReference type="PANTHER" id="PTHR37299">
    <property type="entry name" value="TRANSCRIPTIONAL REGULATOR-RELATED"/>
    <property type="match status" value="1"/>
</dbReference>
<dbReference type="Proteomes" id="UP001205748">
    <property type="component" value="Unassembled WGS sequence"/>
</dbReference>
<evidence type="ECO:0000256" key="5">
    <source>
        <dbReference type="ARBA" id="ARBA00024867"/>
    </source>
</evidence>
<dbReference type="Gene3D" id="2.40.50.1020">
    <property type="entry name" value="LytTr DNA-binding domain"/>
    <property type="match status" value="1"/>
</dbReference>
<comment type="function">
    <text evidence="5">May play the central regulatory role in sporulation. It may be an element of the effector pathway responsible for the activation of sporulation genes in response to nutritional stress. Spo0A may act in concert with spo0H (a sigma factor) to control the expression of some genes that are critical to the sporulation process.</text>
</comment>
<evidence type="ECO:0000313" key="11">
    <source>
        <dbReference type="Proteomes" id="UP001205748"/>
    </source>
</evidence>
<comment type="function">
    <text evidence="6">Required for high-level post-exponential phase expression of a series of secreted proteins.</text>
</comment>
<evidence type="ECO:0000259" key="8">
    <source>
        <dbReference type="PROSITE" id="PS50110"/>
    </source>
</evidence>
<keyword evidence="4" id="KW-0010">Activator</keyword>
<feature type="domain" description="HTH LytTR-type" evidence="9">
    <location>
        <begin position="134"/>
        <end position="233"/>
    </location>
</feature>
<dbReference type="PROSITE" id="PS50930">
    <property type="entry name" value="HTH_LYTTR"/>
    <property type="match status" value="1"/>
</dbReference>
<accession>A0AAE3HFH4</accession>
<dbReference type="InterPro" id="IPR007492">
    <property type="entry name" value="LytTR_DNA-bd_dom"/>
</dbReference>
<evidence type="ECO:0000313" key="10">
    <source>
        <dbReference type="EMBL" id="MCR1898494.1"/>
    </source>
</evidence>
<evidence type="ECO:0000256" key="1">
    <source>
        <dbReference type="ARBA" id="ARBA00018672"/>
    </source>
</evidence>
<dbReference type="GO" id="GO:0000156">
    <property type="term" value="F:phosphorelay response regulator activity"/>
    <property type="evidence" value="ECO:0007669"/>
    <property type="project" value="InterPro"/>
</dbReference>
<organism evidence="10 11">
    <name type="scientific">Irregularibacter muris</name>
    <dbReference type="NCBI Taxonomy" id="1796619"/>
    <lineage>
        <taxon>Bacteria</taxon>
        <taxon>Bacillati</taxon>
        <taxon>Bacillota</taxon>
        <taxon>Clostridia</taxon>
        <taxon>Eubacteriales</taxon>
        <taxon>Eubacteriaceae</taxon>
        <taxon>Irregularibacter</taxon>
    </lineage>
</organism>
<evidence type="ECO:0000256" key="4">
    <source>
        <dbReference type="ARBA" id="ARBA00023159"/>
    </source>
</evidence>
<dbReference type="InterPro" id="IPR001789">
    <property type="entry name" value="Sig_transdc_resp-reg_receiver"/>
</dbReference>
<dbReference type="RefSeq" id="WP_257529970.1">
    <property type="nucleotide sequence ID" value="NZ_JANKAS010000004.1"/>
</dbReference>
<name>A0AAE3HFH4_9FIRM</name>
<evidence type="ECO:0000256" key="6">
    <source>
        <dbReference type="ARBA" id="ARBA00037164"/>
    </source>
</evidence>
<dbReference type="GO" id="GO:0003677">
    <property type="term" value="F:DNA binding"/>
    <property type="evidence" value="ECO:0007669"/>
    <property type="project" value="UniProtKB-KW"/>
</dbReference>
<keyword evidence="2" id="KW-0963">Cytoplasm</keyword>
<dbReference type="InterPro" id="IPR011006">
    <property type="entry name" value="CheY-like_superfamily"/>
</dbReference>
<protein>
    <recommendedName>
        <fullName evidence="1">Stage 0 sporulation protein A homolog</fullName>
    </recommendedName>
</protein>
<feature type="domain" description="Response regulatory" evidence="8">
    <location>
        <begin position="3"/>
        <end position="124"/>
    </location>
</feature>
<keyword evidence="3" id="KW-0902">Two-component regulatory system</keyword>
<keyword evidence="7" id="KW-0597">Phosphoprotein</keyword>
<proteinExistence type="predicted"/>
<dbReference type="SMART" id="SM00448">
    <property type="entry name" value="REC"/>
    <property type="match status" value="1"/>
</dbReference>
<reference evidence="10" key="1">
    <citation type="submission" date="2022-07" db="EMBL/GenBank/DDBJ databases">
        <title>Enhanced cultured diversity of the mouse gut microbiota enables custom-made synthetic communities.</title>
        <authorList>
            <person name="Afrizal A."/>
        </authorList>
    </citation>
    <scope>NUCLEOTIDE SEQUENCE</scope>
    <source>
        <strain evidence="10">DSM 28593</strain>
    </source>
</reference>
<evidence type="ECO:0000256" key="7">
    <source>
        <dbReference type="PROSITE-ProRule" id="PRU00169"/>
    </source>
</evidence>